<dbReference type="EMBL" id="BARW01027904">
    <property type="protein sequence ID" value="GAJ07066.1"/>
    <property type="molecule type" value="Genomic_DNA"/>
</dbReference>
<evidence type="ECO:0000313" key="1">
    <source>
        <dbReference type="EMBL" id="GAJ07066.1"/>
    </source>
</evidence>
<gene>
    <name evidence="1" type="ORF">S12H4_45171</name>
</gene>
<protein>
    <submittedName>
        <fullName evidence="1">Uncharacterized protein</fullName>
    </submittedName>
</protein>
<feature type="non-terminal residue" evidence="1">
    <location>
        <position position="128"/>
    </location>
</feature>
<dbReference type="AlphaFoldDB" id="X1V4J0"/>
<reference evidence="1" key="1">
    <citation type="journal article" date="2014" name="Front. Microbiol.">
        <title>High frequency of phylogenetically diverse reductive dehalogenase-homologous genes in deep subseafloor sedimentary metagenomes.</title>
        <authorList>
            <person name="Kawai M."/>
            <person name="Futagami T."/>
            <person name="Toyoda A."/>
            <person name="Takaki Y."/>
            <person name="Nishi S."/>
            <person name="Hori S."/>
            <person name="Arai W."/>
            <person name="Tsubouchi T."/>
            <person name="Morono Y."/>
            <person name="Uchiyama I."/>
            <person name="Ito T."/>
            <person name="Fujiyama A."/>
            <person name="Inagaki F."/>
            <person name="Takami H."/>
        </authorList>
    </citation>
    <scope>NUCLEOTIDE SEQUENCE</scope>
    <source>
        <strain evidence="1">Expedition CK06-06</strain>
    </source>
</reference>
<name>X1V4J0_9ZZZZ</name>
<proteinExistence type="predicted"/>
<accession>X1V4J0</accession>
<sequence>MQVLVKTTNEISAAIAEILTAIKESTTIVVAEISNELANFSKVVSSAVSYSIVELLDEIFNLWSEDWVAAEYIITRLNNWMDVLIYDKISRINKIIINFDTFTNILIQRFTEQLAFIEESISEQYNQK</sequence>
<comment type="caution">
    <text evidence="1">The sequence shown here is derived from an EMBL/GenBank/DDBJ whole genome shotgun (WGS) entry which is preliminary data.</text>
</comment>
<organism evidence="1">
    <name type="scientific">marine sediment metagenome</name>
    <dbReference type="NCBI Taxonomy" id="412755"/>
    <lineage>
        <taxon>unclassified sequences</taxon>
        <taxon>metagenomes</taxon>
        <taxon>ecological metagenomes</taxon>
    </lineage>
</organism>